<dbReference type="OrthoDB" id="6696059at2759"/>
<keyword evidence="1" id="KW-0732">Signal</keyword>
<protein>
    <submittedName>
        <fullName evidence="2">Uncharacterized protein</fullName>
    </submittedName>
</protein>
<dbReference type="AlphaFoldDB" id="A0A821R5Z7"/>
<evidence type="ECO:0000313" key="2">
    <source>
        <dbReference type="EMBL" id="CAF4838262.1"/>
    </source>
</evidence>
<feature type="chain" id="PRO_5032581534" evidence="1">
    <location>
        <begin position="18"/>
        <end position="212"/>
    </location>
</feature>
<comment type="caution">
    <text evidence="2">The sequence shown here is derived from an EMBL/GenBank/DDBJ whole genome shotgun (WGS) entry which is preliminary data.</text>
</comment>
<proteinExistence type="predicted"/>
<keyword evidence="3" id="KW-1185">Reference proteome</keyword>
<feature type="signal peptide" evidence="1">
    <location>
        <begin position="1"/>
        <end position="17"/>
    </location>
</feature>
<name>A0A821R5Z7_9NEOP</name>
<accession>A0A821R5Z7</accession>
<reference evidence="2" key="1">
    <citation type="submission" date="2021-02" db="EMBL/GenBank/DDBJ databases">
        <authorList>
            <person name="Steward A R."/>
        </authorList>
    </citation>
    <scope>NUCLEOTIDE SEQUENCE</scope>
</reference>
<evidence type="ECO:0000256" key="1">
    <source>
        <dbReference type="SAM" id="SignalP"/>
    </source>
</evidence>
<evidence type="ECO:0000313" key="3">
    <source>
        <dbReference type="Proteomes" id="UP000663880"/>
    </source>
</evidence>
<organism evidence="2 3">
    <name type="scientific">Pieris macdunnoughi</name>
    <dbReference type="NCBI Taxonomy" id="345717"/>
    <lineage>
        <taxon>Eukaryota</taxon>
        <taxon>Metazoa</taxon>
        <taxon>Ecdysozoa</taxon>
        <taxon>Arthropoda</taxon>
        <taxon>Hexapoda</taxon>
        <taxon>Insecta</taxon>
        <taxon>Pterygota</taxon>
        <taxon>Neoptera</taxon>
        <taxon>Endopterygota</taxon>
        <taxon>Lepidoptera</taxon>
        <taxon>Glossata</taxon>
        <taxon>Ditrysia</taxon>
        <taxon>Papilionoidea</taxon>
        <taxon>Pieridae</taxon>
        <taxon>Pierinae</taxon>
        <taxon>Pieris</taxon>
    </lineage>
</organism>
<dbReference type="Proteomes" id="UP000663880">
    <property type="component" value="Unassembled WGS sequence"/>
</dbReference>
<gene>
    <name evidence="2" type="ORF">PMACD_LOCUS5887</name>
</gene>
<dbReference type="PROSITE" id="PS51257">
    <property type="entry name" value="PROKAR_LIPOPROTEIN"/>
    <property type="match status" value="1"/>
</dbReference>
<sequence length="212" mass="23980">MYRLVFTILVLSAACYCNDLNDTKGSAREEKFRSALIDAFQNIKKSSAKGGIEDSDLIGSISNSRNAKVNDDSFDLFADEDGLTFNEGATTDKPISTTQKSHNVQHIKTIKIEKSTIVPKDVVEVPTSNERSIPMRLEQNETHLLGLESMLRVIDAPILVAQWNRLRENVTGQCREDMQEYIEGLKDRLLWALKSEFVYKLLVSLIDHLLFD</sequence>
<dbReference type="EMBL" id="CAJOBZ010000012">
    <property type="protein sequence ID" value="CAF4838262.1"/>
    <property type="molecule type" value="Genomic_DNA"/>
</dbReference>